<keyword evidence="6" id="KW-0808">Transferase</keyword>
<dbReference type="InterPro" id="IPR013767">
    <property type="entry name" value="PAS_fold"/>
</dbReference>
<dbReference type="EMBL" id="MLTE01000012">
    <property type="protein sequence ID" value="OHJ50590.1"/>
    <property type="molecule type" value="Genomic_DNA"/>
</dbReference>
<sequence>MDKFQQFLTMAGDAIVISDISGVITGWNPAAERLFGYTSTEALGSSLDIIIPERYRERHWDGYCHTMQTGQTKYGTSILRVPSLKQGGDILSIAFTVALLFDEFGNPEFIVAVIRDETSRFNEERLLRKRLAAVQIDLDKLME</sequence>
<organism evidence="5">
    <name type="scientific">Salmonella enterica</name>
    <name type="common">Salmonella choleraesuis</name>
    <dbReference type="NCBI Taxonomy" id="28901"/>
    <lineage>
        <taxon>Bacteria</taxon>
        <taxon>Pseudomonadati</taxon>
        <taxon>Pseudomonadota</taxon>
        <taxon>Gammaproteobacteria</taxon>
        <taxon>Enterobacterales</taxon>
        <taxon>Enterobacteriaceae</taxon>
        <taxon>Salmonella</taxon>
    </lineage>
</organism>
<dbReference type="GO" id="GO:0004673">
    <property type="term" value="F:protein histidine kinase activity"/>
    <property type="evidence" value="ECO:0007669"/>
    <property type="project" value="UniProtKB-EC"/>
</dbReference>
<evidence type="ECO:0000313" key="5">
    <source>
        <dbReference type="EMBL" id="OHJ50590.1"/>
    </source>
</evidence>
<reference evidence="6 7" key="2">
    <citation type="submission" date="2018-06" db="EMBL/GenBank/DDBJ databases">
        <authorList>
            <consortium name="Pathogen Informatics"/>
            <person name="Doyle S."/>
        </authorList>
    </citation>
    <scope>NUCLEOTIDE SEQUENCE [LARGE SCALE GENOMIC DNA]</scope>
    <source>
        <strain evidence="6 7">NCTC6385</strain>
    </source>
</reference>
<reference evidence="2" key="3">
    <citation type="submission" date="2018-08" db="EMBL/GenBank/DDBJ databases">
        <authorList>
            <consortium name="GenomeTrakr network: Whole genome sequencing for foodborne pathogen traceback"/>
        </authorList>
    </citation>
    <scope>NUCLEOTIDE SEQUENCE [LARGE SCALE GENOMIC DNA]</scope>
    <source>
        <strain evidence="4">CFSAN048114</strain>
        <strain evidence="3">FLUFL-1338</strain>
        <strain evidence="2">FLUFL-367</strain>
    </source>
</reference>
<dbReference type="SMART" id="SM00091">
    <property type="entry name" value="PAS"/>
    <property type="match status" value="1"/>
</dbReference>
<evidence type="ECO:0000313" key="7">
    <source>
        <dbReference type="Proteomes" id="UP000254463"/>
    </source>
</evidence>
<dbReference type="SUPFAM" id="SSF55785">
    <property type="entry name" value="PYP-like sensor domain (PAS domain)"/>
    <property type="match status" value="1"/>
</dbReference>
<evidence type="ECO:0000259" key="1">
    <source>
        <dbReference type="PROSITE" id="PS50112"/>
    </source>
</evidence>
<dbReference type="Pfam" id="PF00989">
    <property type="entry name" value="PAS"/>
    <property type="match status" value="1"/>
</dbReference>
<evidence type="ECO:0000313" key="3">
    <source>
        <dbReference type="EMBL" id="MIK94236.1"/>
    </source>
</evidence>
<dbReference type="RefSeq" id="WP_070802151.1">
    <property type="nucleotide sequence ID" value="NZ_JBHZFA020000072.1"/>
</dbReference>
<name>A0A379R8U4_SALER</name>
<evidence type="ECO:0000313" key="4">
    <source>
        <dbReference type="EMBL" id="MIV44501.1"/>
    </source>
</evidence>
<reference evidence="5" key="1">
    <citation type="submission" date="2016-09" db="EMBL/GenBank/DDBJ databases">
        <title>Whole genome sequencing of Salmonella enterica.</title>
        <authorList>
            <person name="Bell R."/>
        </authorList>
    </citation>
    <scope>NUCLEOTIDE SEQUENCE [LARGE SCALE GENOMIC DNA]</scope>
    <source>
        <strain evidence="5">CFSAN044929</strain>
    </source>
</reference>
<dbReference type="Proteomes" id="UP000866740">
    <property type="component" value="Unassembled WGS sequence"/>
</dbReference>
<dbReference type="AlphaFoldDB" id="A0A379R8U4"/>
<dbReference type="Proteomes" id="UP000839834">
    <property type="component" value="Unassembled WGS sequence"/>
</dbReference>
<gene>
    <name evidence="6" type="primary">fixL_1</name>
    <name evidence="4" type="ORF">A7E06_13420</name>
    <name evidence="5" type="ORF">A7S51_17670</name>
    <name evidence="3" type="ORF">KO51_22650</name>
    <name evidence="6" type="ORF">NCTC6385_00905</name>
    <name evidence="2" type="ORF">NL99_24495</name>
</gene>
<dbReference type="EMBL" id="RSMR01000033">
    <property type="protein sequence ID" value="MIK94236.1"/>
    <property type="molecule type" value="Genomic_DNA"/>
</dbReference>
<dbReference type="EMBL" id="AAACVH010000062">
    <property type="protein sequence ID" value="EAA8668037.1"/>
    <property type="molecule type" value="Genomic_DNA"/>
</dbReference>
<dbReference type="InterPro" id="IPR035965">
    <property type="entry name" value="PAS-like_dom_sf"/>
</dbReference>
<dbReference type="EC" id="2.7.13.3" evidence="6"/>
<dbReference type="Gene3D" id="3.30.450.20">
    <property type="entry name" value="PAS domain"/>
    <property type="match status" value="1"/>
</dbReference>
<dbReference type="NCBIfam" id="TIGR00229">
    <property type="entry name" value="sensory_box"/>
    <property type="match status" value="1"/>
</dbReference>
<keyword evidence="5" id="KW-0418">Kinase</keyword>
<evidence type="ECO:0000313" key="6">
    <source>
        <dbReference type="EMBL" id="SUF94042.1"/>
    </source>
</evidence>
<dbReference type="InterPro" id="IPR000014">
    <property type="entry name" value="PAS"/>
</dbReference>
<dbReference type="GO" id="GO:0006355">
    <property type="term" value="P:regulation of DNA-templated transcription"/>
    <property type="evidence" value="ECO:0007669"/>
    <property type="project" value="InterPro"/>
</dbReference>
<dbReference type="PROSITE" id="PS50112">
    <property type="entry name" value="PAS"/>
    <property type="match status" value="1"/>
</dbReference>
<dbReference type="Proteomes" id="UP000885283">
    <property type="component" value="Unassembled WGS sequence"/>
</dbReference>
<protein>
    <submittedName>
        <fullName evidence="5">Histidine kinase</fullName>
    </submittedName>
    <submittedName>
        <fullName evidence="2">PAS domain S-box protein</fullName>
    </submittedName>
    <submittedName>
        <fullName evidence="6">Sensor protein fixL</fullName>
        <ecNumber evidence="6">2.7.13.3</ecNumber>
    </submittedName>
</protein>
<dbReference type="Proteomes" id="UP000254463">
    <property type="component" value="Unassembled WGS sequence"/>
</dbReference>
<proteinExistence type="predicted"/>
<feature type="domain" description="PAS" evidence="1">
    <location>
        <begin position="1"/>
        <end position="53"/>
    </location>
</feature>
<dbReference type="CDD" id="cd00130">
    <property type="entry name" value="PAS"/>
    <property type="match status" value="1"/>
</dbReference>
<dbReference type="EMBL" id="UGWV01000002">
    <property type="protein sequence ID" value="SUF94042.1"/>
    <property type="molecule type" value="Genomic_DNA"/>
</dbReference>
<dbReference type="EMBL" id="RSUV01000009">
    <property type="protein sequence ID" value="MIV44501.1"/>
    <property type="molecule type" value="Genomic_DNA"/>
</dbReference>
<dbReference type="Proteomes" id="UP000839530">
    <property type="component" value="Unassembled WGS sequence"/>
</dbReference>
<accession>A0A379R8U4</accession>
<evidence type="ECO:0000313" key="2">
    <source>
        <dbReference type="EMBL" id="EAA8668037.1"/>
    </source>
</evidence>